<name>A0ACC3CTG6_9PEZI</name>
<keyword evidence="2" id="KW-1185">Reference proteome</keyword>
<dbReference type="EMBL" id="JAWDJW010011931">
    <property type="protein sequence ID" value="KAK3044444.1"/>
    <property type="molecule type" value="Genomic_DNA"/>
</dbReference>
<accession>A0ACC3CTG6</accession>
<reference evidence="1" key="1">
    <citation type="submission" date="2024-09" db="EMBL/GenBank/DDBJ databases">
        <title>Black Yeasts Isolated from many extreme environments.</title>
        <authorList>
            <person name="Coleine C."/>
            <person name="Stajich J.E."/>
            <person name="Selbmann L."/>
        </authorList>
    </citation>
    <scope>NUCLEOTIDE SEQUENCE</scope>
    <source>
        <strain evidence="1">CCFEE 5737</strain>
    </source>
</reference>
<feature type="non-terminal residue" evidence="1">
    <location>
        <position position="1"/>
    </location>
</feature>
<evidence type="ECO:0000313" key="2">
    <source>
        <dbReference type="Proteomes" id="UP001186974"/>
    </source>
</evidence>
<proteinExistence type="predicted"/>
<sequence length="272" mass="30907">HQNLHLVVNTKIDKVVLEGDRAVGVQTVPTKPLSHLQNKPKIYKARKQIIVSGGTLSSPLILQRSGIGDPEKLRKAGVKPLVDLPGVGLNFQDHYLTFSVFRAKPHVESFDDFVRGDEKTQEKVFNQWNINGTGPLATNGIEAGVKVRPTEEELQQMDSWPMNEFRSGWDSYFKDKPDKPVMHYSVIAGWFGDHMHMPPGKFFTMFHFLEYPFSRGSTHITSDSPYDAPDFDAGFMNDRRDMAPMVWGYIKSRETARRMDAYAGEVHAMHPF</sequence>
<comment type="caution">
    <text evidence="1">The sequence shown here is derived from an EMBL/GenBank/DDBJ whole genome shotgun (WGS) entry which is preliminary data.</text>
</comment>
<dbReference type="Proteomes" id="UP001186974">
    <property type="component" value="Unassembled WGS sequence"/>
</dbReference>
<evidence type="ECO:0000313" key="1">
    <source>
        <dbReference type="EMBL" id="KAK3044444.1"/>
    </source>
</evidence>
<feature type="non-terminal residue" evidence="1">
    <location>
        <position position="272"/>
    </location>
</feature>
<gene>
    <name evidence="1" type="primary">AOX1_1</name>
    <name evidence="1" type="ORF">LTS18_001272</name>
</gene>
<organism evidence="1 2">
    <name type="scientific">Coniosporium uncinatum</name>
    <dbReference type="NCBI Taxonomy" id="93489"/>
    <lineage>
        <taxon>Eukaryota</taxon>
        <taxon>Fungi</taxon>
        <taxon>Dikarya</taxon>
        <taxon>Ascomycota</taxon>
        <taxon>Pezizomycotina</taxon>
        <taxon>Dothideomycetes</taxon>
        <taxon>Dothideomycetes incertae sedis</taxon>
        <taxon>Coniosporium</taxon>
    </lineage>
</organism>
<protein>
    <submittedName>
        <fullName evidence="1">Alternative oxidase, mitochondrial</fullName>
    </submittedName>
</protein>